<name>A0A4R6TNG7_9FLAO</name>
<accession>A0A4R6TNG7</accession>
<dbReference type="GO" id="GO:0005886">
    <property type="term" value="C:plasma membrane"/>
    <property type="evidence" value="ECO:0007669"/>
    <property type="project" value="TreeGrafter"/>
</dbReference>
<feature type="region of interest" description="Disordered" evidence="1">
    <location>
        <begin position="121"/>
        <end position="163"/>
    </location>
</feature>
<feature type="transmembrane region" description="Helical" evidence="2">
    <location>
        <begin position="21"/>
        <end position="38"/>
    </location>
</feature>
<dbReference type="Proteomes" id="UP000295468">
    <property type="component" value="Unassembled WGS sequence"/>
</dbReference>
<keyword evidence="2" id="KW-1133">Transmembrane helix</keyword>
<evidence type="ECO:0000256" key="2">
    <source>
        <dbReference type="SAM" id="Phobius"/>
    </source>
</evidence>
<evidence type="ECO:0000313" key="4">
    <source>
        <dbReference type="Proteomes" id="UP000295468"/>
    </source>
</evidence>
<sequence>MFKNPFSFKGRIRRSEFGISYIIFMFVYYLLIMLMAFSGDAGGILFFLFIVPAIWFMWAQAAKRCHDLGNSGWFQLIPFYGFWLLFADGQRHENEYGEDPKAIKFAQPATVIAQEQGPIQRTQVEGFSRNPTEEAPNSDHSRFLPPTNQSSGYPGGYKEGDLK</sequence>
<dbReference type="PANTHER" id="PTHR34980:SF3">
    <property type="entry name" value="BLR8105 PROTEIN"/>
    <property type="match status" value="1"/>
</dbReference>
<reference evidence="3 4" key="1">
    <citation type="submission" date="2019-03" db="EMBL/GenBank/DDBJ databases">
        <title>Genomic Encyclopedia of Archaeal and Bacterial Type Strains, Phase II (KMG-II): from individual species to whole genera.</title>
        <authorList>
            <person name="Goeker M."/>
        </authorList>
    </citation>
    <scope>NUCLEOTIDE SEQUENCE [LARGE SCALE GENOMIC DNA]</scope>
    <source>
        <strain evidence="3 4">DSM 18435</strain>
    </source>
</reference>
<dbReference type="InterPro" id="IPR008523">
    <property type="entry name" value="DUF805"/>
</dbReference>
<dbReference type="EMBL" id="SNYI01000001">
    <property type="protein sequence ID" value="TDQ32650.1"/>
    <property type="molecule type" value="Genomic_DNA"/>
</dbReference>
<dbReference type="RefSeq" id="WP_133642694.1">
    <property type="nucleotide sequence ID" value="NZ_SNYI01000001.1"/>
</dbReference>
<organism evidence="3 4">
    <name type="scientific">Zeaxanthinibacter enoshimensis</name>
    <dbReference type="NCBI Taxonomy" id="392009"/>
    <lineage>
        <taxon>Bacteria</taxon>
        <taxon>Pseudomonadati</taxon>
        <taxon>Bacteroidota</taxon>
        <taxon>Flavobacteriia</taxon>
        <taxon>Flavobacteriales</taxon>
        <taxon>Flavobacteriaceae</taxon>
        <taxon>Zeaxanthinibacter</taxon>
    </lineage>
</organism>
<keyword evidence="2" id="KW-0812">Transmembrane</keyword>
<proteinExistence type="predicted"/>
<evidence type="ECO:0000313" key="3">
    <source>
        <dbReference type="EMBL" id="TDQ32650.1"/>
    </source>
</evidence>
<dbReference type="PANTHER" id="PTHR34980">
    <property type="entry name" value="INNER MEMBRANE PROTEIN-RELATED-RELATED"/>
    <property type="match status" value="1"/>
</dbReference>
<protein>
    <submittedName>
        <fullName evidence="3">Uncharacterized membrane protein YhaH (DUF805 family)</fullName>
    </submittedName>
</protein>
<dbReference type="OrthoDB" id="9812349at2"/>
<evidence type="ECO:0000256" key="1">
    <source>
        <dbReference type="SAM" id="MobiDB-lite"/>
    </source>
</evidence>
<keyword evidence="2" id="KW-0472">Membrane</keyword>
<gene>
    <name evidence="3" type="ORF">CLV82_0483</name>
</gene>
<dbReference type="AlphaFoldDB" id="A0A4R6TNG7"/>
<keyword evidence="4" id="KW-1185">Reference proteome</keyword>
<dbReference type="Pfam" id="PF05656">
    <property type="entry name" value="DUF805"/>
    <property type="match status" value="1"/>
</dbReference>
<feature type="transmembrane region" description="Helical" evidence="2">
    <location>
        <begin position="44"/>
        <end position="61"/>
    </location>
</feature>
<comment type="caution">
    <text evidence="3">The sequence shown here is derived from an EMBL/GenBank/DDBJ whole genome shotgun (WGS) entry which is preliminary data.</text>
</comment>